<dbReference type="GO" id="GO:1904262">
    <property type="term" value="P:negative regulation of TORC1 signaling"/>
    <property type="evidence" value="ECO:0007669"/>
    <property type="project" value="TreeGrafter"/>
</dbReference>
<feature type="compositionally biased region" description="Low complexity" evidence="1">
    <location>
        <begin position="107"/>
        <end position="120"/>
    </location>
</feature>
<feature type="compositionally biased region" description="Polar residues" evidence="1">
    <location>
        <begin position="751"/>
        <end position="778"/>
    </location>
</feature>
<dbReference type="PANTHER" id="PTHR13179">
    <property type="entry name" value="DEP DOMAIN CONTAINING PROTEIN 5"/>
    <property type="match status" value="1"/>
</dbReference>
<feature type="region of interest" description="Disordered" evidence="1">
    <location>
        <begin position="732"/>
        <end position="785"/>
    </location>
</feature>
<feature type="region of interest" description="Disordered" evidence="1">
    <location>
        <begin position="24"/>
        <end position="53"/>
    </location>
</feature>
<dbReference type="InterPro" id="IPR027244">
    <property type="entry name" value="IML1"/>
</dbReference>
<dbReference type="KEGG" id="ngr:NAEGRDRAFT_78302"/>
<dbReference type="OrthoDB" id="39497at2759"/>
<dbReference type="InterPro" id="IPR045838">
    <property type="entry name" value="DEPDC5_CTD"/>
</dbReference>
<feature type="compositionally biased region" description="Low complexity" evidence="1">
    <location>
        <begin position="739"/>
        <end position="750"/>
    </location>
</feature>
<dbReference type="Pfam" id="PF12257">
    <property type="entry name" value="IML1"/>
    <property type="match status" value="1"/>
</dbReference>
<dbReference type="InterPro" id="IPR048255">
    <property type="entry name" value="IML1_N"/>
</dbReference>
<dbReference type="OMA" id="WINITFY"/>
<accession>D2V2L2</accession>
<dbReference type="GO" id="GO:1990130">
    <property type="term" value="C:GATOR1 complex"/>
    <property type="evidence" value="ECO:0007669"/>
    <property type="project" value="TreeGrafter"/>
</dbReference>
<dbReference type="Pfam" id="PF19418">
    <property type="entry name" value="DEPDC5_CTD"/>
    <property type="match status" value="1"/>
</dbReference>
<protein>
    <submittedName>
        <fullName evidence="4">DEP domain-containing protein</fullName>
    </submittedName>
</protein>
<proteinExistence type="predicted"/>
<dbReference type="GO" id="GO:0010508">
    <property type="term" value="P:positive regulation of autophagy"/>
    <property type="evidence" value="ECO:0007669"/>
    <property type="project" value="TreeGrafter"/>
</dbReference>
<feature type="compositionally biased region" description="Low complexity" evidence="1">
    <location>
        <begin position="1007"/>
        <end position="1022"/>
    </location>
</feature>
<feature type="domain" description="DEPDC5 C-terminal" evidence="3">
    <location>
        <begin position="1280"/>
        <end position="1336"/>
    </location>
</feature>
<dbReference type="VEuPathDB" id="AmoebaDB:NAEGRDRAFT_78302"/>
<evidence type="ECO:0000256" key="1">
    <source>
        <dbReference type="SAM" id="MobiDB-lite"/>
    </source>
</evidence>
<sequence length="1493" mass="167491">MKLHNRRIKPAGSGLISAVDKNASTGNLLAPPQQQNSSRSASPSSNNVGAGNFNTPSSSYRKCLLMVHEKDFSDQEILINGKAITWLQIGDILEISQPKTPPSNEHNATTSSSPVSSSVNINSASTPIDISGVATQNYSDLSFSPFSSYKSPAKASTPPTGASFKQAPSVGNVTSNAQQQQPQPSFTSSASNPKTFIVKVTSLDAQKGVPYLSISKNIADVFDFQSRKDVYVRVIPKESAMLDYAVFSIRDHFLSRSDMWRFGLYLNDTSVYESKTLTWHGGIRVQVKELMKETTGKVSSGIIVYGHTKITYRSNSAVIYWLFQMSREMWEYDEYGNLIFERVINGFIKTVFDRWREVGVNHSLSIVFFSRHYITEEDKDNFEETRNEEDHMASLGNRTNINHSIIGSKDGKRYVDFYKVVDCTETQRIRSQEIRILLKKEFLEFENMVKGIAEKERVVLQNSSAADSNFMEAINLVLNSYDKYYINRDLTRTGQVILLVSPGSGMFDVQIPVLGKITTKRLMDVGLSVDLIAHSVPPLHSVPIFRYKKKEVGVSNNQESPHLKEYTYYRSPDWINITFYRENYFKNDICIDHEDCECTDSASNLFLPVSKMPNLETLPTNIPLFEKYWTNFNSINSNSHHTNNSSGSIAELCRQHDEQVFKIFQQSRQTSHYQTSSLSNISHISKKTSLSSHDLIHGTPTKQREERSIISDSSPKNPHIINHHLEELKQSEHISGLPSSGSSVGFESSFDTNHQNDFNGSTPSNNASTNTPQHGGSHSTHHLPITHNSASSMVNMGSANSGVLRRSPHSGTPFMAELAERHKAKELFYMKLFNPFHMDSETLSSPGSLQNNNQQNTFHRKRWGHLHPSSGLRPTQKSEYIKHFLLNVNWQGVSEPACLPITTDYWPESALKILNDFDLHTHTITDTNNIYKSISTLVRELIILLLHCDNTEKSDASNNMEADNISTISTGSNNSELSTQSKRGRGGRALRGGRGVNAAAMRRRPPTTNTSNSTSETTVTHESSSKQKVKPQKMEYCLSSANQFHKITYNPNISNMVTIDRYVPKVAKSADKPSSTTSSGTNSSSNNSSSTTLVNDADPFNNARSTYTYRYMLWNPTLKSYESRVTRFNSAVDYNWNKLDYLICGDHNQMTDELHNRSLQFHIVPINNSNKNLFASQTQLFGAFNNNSSLQVLGGSNNNSSSDLFSQASNSSNEYTKRLENFKKFKDAIVNRSFRGMDGDNVDVSLIGDESSTNQIPSNSSAKTAKLQFVPQEGGIDDNSRVEWLNIVYKASYHPAEFWSFKVQWLVCTAALIDEFLQTLARRARQLGFAMIQTPAEIDSYTNFVHASKQAADRLLHGNYKTGGLDPLENVHPFRSYVRIPITSIEAMYSIRNAICEPPLNFIPDSFHRKNSKRFIHISGCIILHIDAIKGSDTALITWIDNPFQTFDLNVANSVDQNDILNTLRKLVFSEASGAGKFTLQLTPGSNPFEYSQ</sequence>
<dbReference type="InParanoid" id="D2V2L2"/>
<feature type="region of interest" description="Disordered" evidence="1">
    <location>
        <begin position="953"/>
        <end position="1032"/>
    </location>
</feature>
<keyword evidence="5" id="KW-1185">Reference proteome</keyword>
<evidence type="ECO:0000313" key="4">
    <source>
        <dbReference type="EMBL" id="EFC48915.1"/>
    </source>
</evidence>
<dbReference type="GO" id="GO:0005096">
    <property type="term" value="F:GTPase activator activity"/>
    <property type="evidence" value="ECO:0007669"/>
    <property type="project" value="InterPro"/>
</dbReference>
<dbReference type="GeneID" id="8852781"/>
<feature type="compositionally biased region" description="Low complexity" evidence="1">
    <location>
        <begin position="30"/>
        <end position="47"/>
    </location>
</feature>
<evidence type="ECO:0000313" key="5">
    <source>
        <dbReference type="Proteomes" id="UP000006671"/>
    </source>
</evidence>
<feature type="compositionally biased region" description="Low complexity" evidence="1">
    <location>
        <begin position="964"/>
        <end position="975"/>
    </location>
</feature>
<feature type="region of interest" description="Disordered" evidence="1">
    <location>
        <begin position="97"/>
        <end position="120"/>
    </location>
</feature>
<reference evidence="4 5" key="1">
    <citation type="journal article" date="2010" name="Cell">
        <title>The genome of Naegleria gruberi illuminates early eukaryotic versatility.</title>
        <authorList>
            <person name="Fritz-Laylin L.K."/>
            <person name="Prochnik S.E."/>
            <person name="Ginger M.L."/>
            <person name="Dacks J.B."/>
            <person name="Carpenter M.L."/>
            <person name="Field M.C."/>
            <person name="Kuo A."/>
            <person name="Paredez A."/>
            <person name="Chapman J."/>
            <person name="Pham J."/>
            <person name="Shu S."/>
            <person name="Neupane R."/>
            <person name="Cipriano M."/>
            <person name="Mancuso J."/>
            <person name="Tu H."/>
            <person name="Salamov A."/>
            <person name="Lindquist E."/>
            <person name="Shapiro H."/>
            <person name="Lucas S."/>
            <person name="Grigoriev I.V."/>
            <person name="Cande W.Z."/>
            <person name="Fulton C."/>
            <person name="Rokhsar D.S."/>
            <person name="Dawson S.C."/>
        </authorList>
    </citation>
    <scope>NUCLEOTIDE SEQUENCE [LARGE SCALE GENOMIC DNA]</scope>
    <source>
        <strain evidence="4 5">NEG-M</strain>
    </source>
</reference>
<dbReference type="PANTHER" id="PTHR13179:SF8">
    <property type="entry name" value="GATOR COMPLEX PROTEIN DEPDC5"/>
    <property type="match status" value="1"/>
</dbReference>
<feature type="domain" description="Vacuolar membrane-associated protein Iml1 N-terminal" evidence="2">
    <location>
        <begin position="247"/>
        <end position="547"/>
    </location>
</feature>
<dbReference type="RefSeq" id="XP_002681659.1">
    <property type="nucleotide sequence ID" value="XM_002681613.1"/>
</dbReference>
<feature type="region of interest" description="Disordered" evidence="1">
    <location>
        <begin position="1068"/>
        <end position="1097"/>
    </location>
</feature>
<dbReference type="STRING" id="5762.D2V2L2"/>
<feature type="compositionally biased region" description="Low complexity" evidence="1">
    <location>
        <begin position="174"/>
        <end position="190"/>
    </location>
</feature>
<evidence type="ECO:0000259" key="2">
    <source>
        <dbReference type="Pfam" id="PF12257"/>
    </source>
</evidence>
<feature type="region of interest" description="Disordered" evidence="1">
    <location>
        <begin position="152"/>
        <end position="190"/>
    </location>
</feature>
<feature type="compositionally biased region" description="Low complexity" evidence="1">
    <location>
        <begin position="1074"/>
        <end position="1092"/>
    </location>
</feature>
<gene>
    <name evidence="4" type="ORF">NAEGRDRAFT_78302</name>
</gene>
<organism evidence="5">
    <name type="scientific">Naegleria gruberi</name>
    <name type="common">Amoeba</name>
    <dbReference type="NCBI Taxonomy" id="5762"/>
    <lineage>
        <taxon>Eukaryota</taxon>
        <taxon>Discoba</taxon>
        <taxon>Heterolobosea</taxon>
        <taxon>Tetramitia</taxon>
        <taxon>Eutetramitia</taxon>
        <taxon>Vahlkampfiidae</taxon>
        <taxon>Naegleria</taxon>
    </lineage>
</organism>
<name>D2V2L2_NAEGR</name>
<dbReference type="FunCoup" id="D2V2L2">
    <property type="interactions" value="169"/>
</dbReference>
<dbReference type="eggNOG" id="KOG3572">
    <property type="taxonomic scope" value="Eukaryota"/>
</dbReference>
<dbReference type="Proteomes" id="UP000006671">
    <property type="component" value="Unassembled WGS sequence"/>
</dbReference>
<feature type="region of interest" description="Disordered" evidence="1">
    <location>
        <begin position="689"/>
        <end position="719"/>
    </location>
</feature>
<dbReference type="EMBL" id="GG738849">
    <property type="protein sequence ID" value="EFC48915.1"/>
    <property type="molecule type" value="Genomic_DNA"/>
</dbReference>
<evidence type="ECO:0000259" key="3">
    <source>
        <dbReference type="Pfam" id="PF19418"/>
    </source>
</evidence>